<dbReference type="EMBL" id="JABFOF010000001">
    <property type="protein sequence ID" value="KAG2409521.1"/>
    <property type="molecule type" value="Genomic_DNA"/>
</dbReference>
<dbReference type="Proteomes" id="UP000743370">
    <property type="component" value="Unassembled WGS sequence"/>
</dbReference>
<accession>A0A8T0LDE1</accession>
<evidence type="ECO:0000313" key="1">
    <source>
        <dbReference type="EMBL" id="KAG2409521.1"/>
    </source>
</evidence>
<proteinExistence type="predicted"/>
<comment type="caution">
    <text evidence="1">The sequence shown here is derived from an EMBL/GenBank/DDBJ whole genome shotgun (WGS) entry which is preliminary data.</text>
</comment>
<protein>
    <submittedName>
        <fullName evidence="1">Uncharacterized protein</fullName>
    </submittedName>
</protein>
<name>A0A8T0LDE1_PHAAN</name>
<dbReference type="AlphaFoldDB" id="A0A8T0LDE1"/>
<reference evidence="1 2" key="1">
    <citation type="submission" date="2020-05" db="EMBL/GenBank/DDBJ databases">
        <title>Vigna angularis (adzuki bean) Var. LongXiaoDou No. 4 denovo assembly.</title>
        <authorList>
            <person name="Xiang H."/>
        </authorList>
    </citation>
    <scope>NUCLEOTIDE SEQUENCE [LARGE SCALE GENOMIC DNA]</scope>
    <source>
        <tissue evidence="1">Leaf</tissue>
    </source>
</reference>
<gene>
    <name evidence="1" type="ORF">HKW66_Vig0001860</name>
</gene>
<sequence length="173" mass="19048">MLSNSIIASSLFSPSPCPLIGPHKFCSSFKTILKQSHAFLHRNPLLPNHLNLSSKRSLSSVCFFNAGEKESGLEWPILRRWEVPWEWQTVSLTSLACGLGFVLTGLTEAVALPYLGIKPDVLSLEDKAEILLLDQGMTTAVVLGIIYSVANSFQPLPEDFFKYGSLLPIQTSL</sequence>
<organism evidence="1 2">
    <name type="scientific">Phaseolus angularis</name>
    <name type="common">Azuki bean</name>
    <name type="synonym">Vigna angularis</name>
    <dbReference type="NCBI Taxonomy" id="3914"/>
    <lineage>
        <taxon>Eukaryota</taxon>
        <taxon>Viridiplantae</taxon>
        <taxon>Streptophyta</taxon>
        <taxon>Embryophyta</taxon>
        <taxon>Tracheophyta</taxon>
        <taxon>Spermatophyta</taxon>
        <taxon>Magnoliopsida</taxon>
        <taxon>eudicotyledons</taxon>
        <taxon>Gunneridae</taxon>
        <taxon>Pentapetalae</taxon>
        <taxon>rosids</taxon>
        <taxon>fabids</taxon>
        <taxon>Fabales</taxon>
        <taxon>Fabaceae</taxon>
        <taxon>Papilionoideae</taxon>
        <taxon>50 kb inversion clade</taxon>
        <taxon>NPAAA clade</taxon>
        <taxon>indigoferoid/millettioid clade</taxon>
        <taxon>Phaseoleae</taxon>
        <taxon>Vigna</taxon>
    </lineage>
</organism>
<evidence type="ECO:0000313" key="2">
    <source>
        <dbReference type="Proteomes" id="UP000743370"/>
    </source>
</evidence>